<accession>A0ACC2Q8G7</accession>
<dbReference type="Proteomes" id="UP001231649">
    <property type="component" value="Chromosome 23"/>
</dbReference>
<protein>
    <submittedName>
        <fullName evidence="1">Uncharacterized protein</fullName>
    </submittedName>
</protein>
<name>A0ACC2Q8G7_9NEOP</name>
<sequence length="113" mass="13155">MSQNQKFEGMKHPPIRTGPAWWIMVHSLSYRGGLCLSSGNIKKVVDDELIWMSSLCQRCAQGCFRVRESFRLKATMFFSCLIQYRSQNLFLSHYHFDVPSLDRVQYISGQSNQ</sequence>
<evidence type="ECO:0000313" key="1">
    <source>
        <dbReference type="EMBL" id="KAJ8710672.1"/>
    </source>
</evidence>
<gene>
    <name evidence="1" type="ORF">PYW08_009187</name>
</gene>
<keyword evidence="2" id="KW-1185">Reference proteome</keyword>
<evidence type="ECO:0000313" key="2">
    <source>
        <dbReference type="Proteomes" id="UP001231649"/>
    </source>
</evidence>
<reference evidence="1" key="1">
    <citation type="submission" date="2023-03" db="EMBL/GenBank/DDBJ databases">
        <title>Chromosome-level genomes of two armyworms, Mythimna separata and Mythimna loreyi, provide insights into the biosynthesis and reception of sex pheromones.</title>
        <authorList>
            <person name="Zhao H."/>
        </authorList>
    </citation>
    <scope>NUCLEOTIDE SEQUENCE</scope>
    <source>
        <strain evidence="1">BeijingLab</strain>
    </source>
</reference>
<proteinExistence type="predicted"/>
<comment type="caution">
    <text evidence="1">The sequence shown here is derived from an EMBL/GenBank/DDBJ whole genome shotgun (WGS) entry which is preliminary data.</text>
</comment>
<dbReference type="EMBL" id="CM056799">
    <property type="protein sequence ID" value="KAJ8710672.1"/>
    <property type="molecule type" value="Genomic_DNA"/>
</dbReference>
<organism evidence="1 2">
    <name type="scientific">Mythimna loreyi</name>
    <dbReference type="NCBI Taxonomy" id="667449"/>
    <lineage>
        <taxon>Eukaryota</taxon>
        <taxon>Metazoa</taxon>
        <taxon>Ecdysozoa</taxon>
        <taxon>Arthropoda</taxon>
        <taxon>Hexapoda</taxon>
        <taxon>Insecta</taxon>
        <taxon>Pterygota</taxon>
        <taxon>Neoptera</taxon>
        <taxon>Endopterygota</taxon>
        <taxon>Lepidoptera</taxon>
        <taxon>Glossata</taxon>
        <taxon>Ditrysia</taxon>
        <taxon>Noctuoidea</taxon>
        <taxon>Noctuidae</taxon>
        <taxon>Noctuinae</taxon>
        <taxon>Hadenini</taxon>
        <taxon>Mythimna</taxon>
    </lineage>
</organism>